<evidence type="ECO:0000256" key="1">
    <source>
        <dbReference type="SAM" id="MobiDB-lite"/>
    </source>
</evidence>
<accession>A0A8I6SKV2</accession>
<keyword evidence="4" id="KW-1185">Reference proteome</keyword>
<dbReference type="InterPro" id="IPR035892">
    <property type="entry name" value="C2_domain_sf"/>
</dbReference>
<dbReference type="CDD" id="cd00030">
    <property type="entry name" value="C2"/>
    <property type="match status" value="1"/>
</dbReference>
<dbReference type="EnsemblMetazoa" id="XM_024229305.1">
    <property type="protein sequence ID" value="XP_024085073.1"/>
    <property type="gene ID" value="LOC106672675"/>
</dbReference>
<evidence type="ECO:0000313" key="4">
    <source>
        <dbReference type="Proteomes" id="UP000494040"/>
    </source>
</evidence>
<dbReference type="Gene3D" id="2.60.40.150">
    <property type="entry name" value="C2 domain"/>
    <property type="match status" value="1"/>
</dbReference>
<name>A0A8I6SKV2_CIMLE</name>
<dbReference type="GeneID" id="106672675"/>
<dbReference type="InterPro" id="IPR000008">
    <property type="entry name" value="C2_dom"/>
</dbReference>
<dbReference type="AlphaFoldDB" id="A0A8I6SKV2"/>
<dbReference type="PROSITE" id="PS50004">
    <property type="entry name" value="C2"/>
    <property type="match status" value="1"/>
</dbReference>
<sequence>MALCCTRCFEFCFGWKHPESRAYPKPEALENQAIKTVRRISSVGQTVIDENGEEKEIPRHSNILKSFNDVPVPWTSTTLSIQPEFLHIGVTKEDVMNRIKALPTIVESTPKPKQKGWRKALSKKDSYSPLKAKDKSDSSVRLSLFAPVRNVSKSTEVINSKENLKKEENKAKTLSSLRRGSYGSSPNLSSAEAVSEISTSTSNFTLTSLSSDKFENKLLLPLTKRWQLSQSMEDVNKTETVTPAELAKRYGLDISLYSEPLDYPLLNQKSVEIKNLYIAKSEGVIDMIVSYHDSEQLLTVFINQIKGLSGVGPSREAFSPMLKLTVLGEKKQVKNEKKIAPNLNPNVNQYFTFYVKDKDSKTLRVSIFNSNFSGRNDAIGHGLLNLKGIKDEQSITLKIQRPSYIGNCPAMLSMSFCFEGGVFHLTLNQIFNLASKFKKYKLQSKMSHYSSSKKIKEKVTPLPPIEDESNGIHLNHYMKFKIDSSGLRHDYILISIKTVELAIFKKNEKTIGRFYLGPGFYYKDNTLTPWGRAILHGEKVNYSFKLYL</sequence>
<dbReference type="Proteomes" id="UP000494040">
    <property type="component" value="Unassembled WGS sequence"/>
</dbReference>
<feature type="compositionally biased region" description="Low complexity" evidence="1">
    <location>
        <begin position="172"/>
        <end position="185"/>
    </location>
</feature>
<proteinExistence type="predicted"/>
<dbReference type="KEGG" id="clec:106672675"/>
<evidence type="ECO:0000259" key="2">
    <source>
        <dbReference type="PROSITE" id="PS50004"/>
    </source>
</evidence>
<dbReference type="Pfam" id="PF00168">
    <property type="entry name" value="C2"/>
    <property type="match status" value="1"/>
</dbReference>
<dbReference type="RefSeq" id="XP_024085073.1">
    <property type="nucleotide sequence ID" value="XM_024229305.1"/>
</dbReference>
<reference evidence="3" key="1">
    <citation type="submission" date="2022-01" db="UniProtKB">
        <authorList>
            <consortium name="EnsemblMetazoa"/>
        </authorList>
    </citation>
    <scope>IDENTIFICATION</scope>
</reference>
<feature type="domain" description="C2" evidence="2">
    <location>
        <begin position="281"/>
        <end position="399"/>
    </location>
</feature>
<dbReference type="SUPFAM" id="SSF49562">
    <property type="entry name" value="C2 domain (Calcium/lipid-binding domain, CaLB)"/>
    <property type="match status" value="1"/>
</dbReference>
<feature type="region of interest" description="Disordered" evidence="1">
    <location>
        <begin position="169"/>
        <end position="189"/>
    </location>
</feature>
<organism evidence="3 4">
    <name type="scientific">Cimex lectularius</name>
    <name type="common">Bed bug</name>
    <name type="synonym">Acanthia lectularia</name>
    <dbReference type="NCBI Taxonomy" id="79782"/>
    <lineage>
        <taxon>Eukaryota</taxon>
        <taxon>Metazoa</taxon>
        <taxon>Ecdysozoa</taxon>
        <taxon>Arthropoda</taxon>
        <taxon>Hexapoda</taxon>
        <taxon>Insecta</taxon>
        <taxon>Pterygota</taxon>
        <taxon>Neoptera</taxon>
        <taxon>Paraneoptera</taxon>
        <taxon>Hemiptera</taxon>
        <taxon>Heteroptera</taxon>
        <taxon>Panheteroptera</taxon>
        <taxon>Cimicomorpha</taxon>
        <taxon>Cimicidae</taxon>
        <taxon>Cimex</taxon>
    </lineage>
</organism>
<evidence type="ECO:0000313" key="3">
    <source>
        <dbReference type="EnsemblMetazoa" id="XP_024085073.1"/>
    </source>
</evidence>
<protein>
    <recommendedName>
        <fullName evidence="2">C2 domain-containing protein</fullName>
    </recommendedName>
</protein>
<dbReference type="OrthoDB" id="10259057at2759"/>
<dbReference type="SMART" id="SM00239">
    <property type="entry name" value="C2"/>
    <property type="match status" value="1"/>
</dbReference>